<dbReference type="AlphaFoldDB" id="A0AAD3D578"/>
<evidence type="ECO:0000256" key="1">
    <source>
        <dbReference type="PROSITE-ProRule" id="PRU00076"/>
    </source>
</evidence>
<keyword evidence="2" id="KW-0732">Signal</keyword>
<evidence type="ECO:0000313" key="4">
    <source>
        <dbReference type="EMBL" id="GFH56770.1"/>
    </source>
</evidence>
<keyword evidence="5" id="KW-1185">Reference proteome</keyword>
<name>A0AAD3D578_9STRA</name>
<evidence type="ECO:0000313" key="5">
    <source>
        <dbReference type="Proteomes" id="UP001054902"/>
    </source>
</evidence>
<gene>
    <name evidence="4" type="ORF">CTEN210_13246</name>
</gene>
<sequence>MKISSITVKVLFASVSILLIGKYNGADCSENDCGEYGTCNESTNTCTCLDTFIQVSSNVCGCEPESCGGRGECINPLTGVCDCDDPFVPWGNAICDCLNDEVYDHETEECMDDLCMDNTCSGRGHCIDPVRGVCECYDGYEPIEPGVCGCPIDRPIHAYGGFFGGECVEDRCIENLCGGSPKHGARGDCVDPVDGECICDAGFENDYYDPSICTCPDGEVFDDDSGECMESACAGNNCCGRGFCVDHEDGWCNCDEPFEAVAPGICECPRGLFYDYYSDQCIPDACYFDYYYYYYYYYNYQPKFPIRRELFQDFLPCSGRGECVDSYTGRCECNAPFVPDEGLECICPQDQVEHEIMGEETCVDNLCIGNSCSGRGNCIDPISGLCDCIAPFLQ</sequence>
<dbReference type="Proteomes" id="UP001054902">
    <property type="component" value="Unassembled WGS sequence"/>
</dbReference>
<feature type="domain" description="EGF-like" evidence="3">
    <location>
        <begin position="111"/>
        <end position="146"/>
    </location>
</feature>
<feature type="signal peptide" evidence="2">
    <location>
        <begin position="1"/>
        <end position="28"/>
    </location>
</feature>
<reference evidence="4 5" key="1">
    <citation type="journal article" date="2021" name="Sci. Rep.">
        <title>The genome of the diatom Chaetoceros tenuissimus carries an ancient integrated fragment of an extant virus.</title>
        <authorList>
            <person name="Hongo Y."/>
            <person name="Kimura K."/>
            <person name="Takaki Y."/>
            <person name="Yoshida Y."/>
            <person name="Baba S."/>
            <person name="Kobayashi G."/>
            <person name="Nagasaki K."/>
            <person name="Hano T."/>
            <person name="Tomaru Y."/>
        </authorList>
    </citation>
    <scope>NUCLEOTIDE SEQUENCE [LARGE SCALE GENOMIC DNA]</scope>
    <source>
        <strain evidence="4 5">NIES-3715</strain>
    </source>
</reference>
<dbReference type="EMBL" id="BLLK01000056">
    <property type="protein sequence ID" value="GFH56770.1"/>
    <property type="molecule type" value="Genomic_DNA"/>
</dbReference>
<evidence type="ECO:0000256" key="2">
    <source>
        <dbReference type="SAM" id="SignalP"/>
    </source>
</evidence>
<proteinExistence type="predicted"/>
<evidence type="ECO:0000259" key="3">
    <source>
        <dbReference type="PROSITE" id="PS50026"/>
    </source>
</evidence>
<dbReference type="SMART" id="SM00181">
    <property type="entry name" value="EGF"/>
    <property type="match status" value="6"/>
</dbReference>
<dbReference type="InterPro" id="IPR000742">
    <property type="entry name" value="EGF"/>
</dbReference>
<protein>
    <recommendedName>
        <fullName evidence="3">EGF-like domain-containing protein</fullName>
    </recommendedName>
</protein>
<dbReference type="PROSITE" id="PS50026">
    <property type="entry name" value="EGF_3"/>
    <property type="match status" value="1"/>
</dbReference>
<comment type="caution">
    <text evidence="4">The sequence shown here is derived from an EMBL/GenBank/DDBJ whole genome shotgun (WGS) entry which is preliminary data.</text>
</comment>
<keyword evidence="1" id="KW-0245">EGF-like domain</keyword>
<comment type="caution">
    <text evidence="1">Lacks conserved residue(s) required for the propagation of feature annotation.</text>
</comment>
<organism evidence="4 5">
    <name type="scientific">Chaetoceros tenuissimus</name>
    <dbReference type="NCBI Taxonomy" id="426638"/>
    <lineage>
        <taxon>Eukaryota</taxon>
        <taxon>Sar</taxon>
        <taxon>Stramenopiles</taxon>
        <taxon>Ochrophyta</taxon>
        <taxon>Bacillariophyta</taxon>
        <taxon>Coscinodiscophyceae</taxon>
        <taxon>Chaetocerotophycidae</taxon>
        <taxon>Chaetocerotales</taxon>
        <taxon>Chaetocerotaceae</taxon>
        <taxon>Chaetoceros</taxon>
    </lineage>
</organism>
<accession>A0AAD3D578</accession>
<feature type="chain" id="PRO_5041972123" description="EGF-like domain-containing protein" evidence="2">
    <location>
        <begin position="29"/>
        <end position="394"/>
    </location>
</feature>